<comment type="caution">
    <text evidence="1">The sequence shown here is derived from an EMBL/GenBank/DDBJ whole genome shotgun (WGS) entry which is preliminary data.</text>
</comment>
<evidence type="ECO:0000313" key="1">
    <source>
        <dbReference type="EMBL" id="KAI0060786.1"/>
    </source>
</evidence>
<organism evidence="1 2">
    <name type="scientific">Artomyces pyxidatus</name>
    <dbReference type="NCBI Taxonomy" id="48021"/>
    <lineage>
        <taxon>Eukaryota</taxon>
        <taxon>Fungi</taxon>
        <taxon>Dikarya</taxon>
        <taxon>Basidiomycota</taxon>
        <taxon>Agaricomycotina</taxon>
        <taxon>Agaricomycetes</taxon>
        <taxon>Russulales</taxon>
        <taxon>Auriscalpiaceae</taxon>
        <taxon>Artomyces</taxon>
    </lineage>
</organism>
<gene>
    <name evidence="1" type="ORF">BV25DRAFT_896838</name>
</gene>
<evidence type="ECO:0000313" key="2">
    <source>
        <dbReference type="Proteomes" id="UP000814140"/>
    </source>
</evidence>
<dbReference type="EMBL" id="MU277216">
    <property type="protein sequence ID" value="KAI0060786.1"/>
    <property type="molecule type" value="Genomic_DNA"/>
</dbReference>
<keyword evidence="2" id="KW-1185">Reference proteome</keyword>
<name>A0ACB8SYK9_9AGAM</name>
<proteinExistence type="predicted"/>
<accession>A0ACB8SYK9</accession>
<protein>
    <submittedName>
        <fullName evidence="1">Uncharacterized protein</fullName>
    </submittedName>
</protein>
<dbReference type="Proteomes" id="UP000814140">
    <property type="component" value="Unassembled WGS sequence"/>
</dbReference>
<sequence length="309" mass="35210">MLLRLPDDVLLEIFDILEFTAVLACQATFSKLRMTFLHSAALQYKIELGACGMIDGAREQGSPDTSERLERLRRHAEACRSLKWTECTPLPHLRGDRRSASAVVGSTLVFPQGMQMAPQNTHIIQDVPSQLRGVQERHMEFIINAHAGHVDVSQDLFAYLQLSELSPDSRSYRYHFRSLSSGDVHPLAWNGGALDLSTPHLYRRRHRDVYGDCLLDVVYENRMWRYVVLNWKTGIVEWTQPRGQNVEGEACYFLDDSRIIGGSLTYRVDVPLSGQILQFRNTRTCDGATRTFYLFCVSDFMIPSSYSTP</sequence>
<reference evidence="1" key="1">
    <citation type="submission" date="2021-03" db="EMBL/GenBank/DDBJ databases">
        <authorList>
            <consortium name="DOE Joint Genome Institute"/>
            <person name="Ahrendt S."/>
            <person name="Looney B.P."/>
            <person name="Miyauchi S."/>
            <person name="Morin E."/>
            <person name="Drula E."/>
            <person name="Courty P.E."/>
            <person name="Chicoki N."/>
            <person name="Fauchery L."/>
            <person name="Kohler A."/>
            <person name="Kuo A."/>
            <person name="Labutti K."/>
            <person name="Pangilinan J."/>
            <person name="Lipzen A."/>
            <person name="Riley R."/>
            <person name="Andreopoulos W."/>
            <person name="He G."/>
            <person name="Johnson J."/>
            <person name="Barry K.W."/>
            <person name="Grigoriev I.V."/>
            <person name="Nagy L."/>
            <person name="Hibbett D."/>
            <person name="Henrissat B."/>
            <person name="Matheny P.B."/>
            <person name="Labbe J."/>
            <person name="Martin F."/>
        </authorList>
    </citation>
    <scope>NUCLEOTIDE SEQUENCE</scope>
    <source>
        <strain evidence="1">HHB10654</strain>
    </source>
</reference>
<reference evidence="1" key="2">
    <citation type="journal article" date="2022" name="New Phytol.">
        <title>Evolutionary transition to the ectomycorrhizal habit in the genomes of a hyperdiverse lineage of mushroom-forming fungi.</title>
        <authorList>
            <person name="Looney B."/>
            <person name="Miyauchi S."/>
            <person name="Morin E."/>
            <person name="Drula E."/>
            <person name="Courty P.E."/>
            <person name="Kohler A."/>
            <person name="Kuo A."/>
            <person name="LaButti K."/>
            <person name="Pangilinan J."/>
            <person name="Lipzen A."/>
            <person name="Riley R."/>
            <person name="Andreopoulos W."/>
            <person name="He G."/>
            <person name="Johnson J."/>
            <person name="Nolan M."/>
            <person name="Tritt A."/>
            <person name="Barry K.W."/>
            <person name="Grigoriev I.V."/>
            <person name="Nagy L.G."/>
            <person name="Hibbett D."/>
            <person name="Henrissat B."/>
            <person name="Matheny P.B."/>
            <person name="Labbe J."/>
            <person name="Martin F.M."/>
        </authorList>
    </citation>
    <scope>NUCLEOTIDE SEQUENCE</scope>
    <source>
        <strain evidence="1">HHB10654</strain>
    </source>
</reference>